<feature type="region of interest" description="Disordered" evidence="7">
    <location>
        <begin position="211"/>
        <end position="251"/>
    </location>
</feature>
<keyword evidence="3 6" id="KW-0238">DNA-binding</keyword>
<dbReference type="Pfam" id="PF07499">
    <property type="entry name" value="RuvA_C"/>
    <property type="match status" value="1"/>
</dbReference>
<dbReference type="SMART" id="SM00278">
    <property type="entry name" value="HhH1"/>
    <property type="match status" value="2"/>
</dbReference>
<keyword evidence="2 6" id="KW-0227">DNA damage</keyword>
<dbReference type="Pfam" id="PF01330">
    <property type="entry name" value="RuvA_N"/>
    <property type="match status" value="1"/>
</dbReference>
<dbReference type="GO" id="GO:0009379">
    <property type="term" value="C:Holliday junction helicase complex"/>
    <property type="evidence" value="ECO:0007669"/>
    <property type="project" value="InterPro"/>
</dbReference>
<reference evidence="9 10" key="1">
    <citation type="submission" date="2011-05" db="EMBL/GenBank/DDBJ databases">
        <title>Complete sequence of chromosome of Frankia symbiont of Datisca glomerata.</title>
        <authorList>
            <consortium name="US DOE Joint Genome Institute"/>
            <person name="Lucas S."/>
            <person name="Han J."/>
            <person name="Lapidus A."/>
            <person name="Cheng J.-F."/>
            <person name="Goodwin L."/>
            <person name="Pitluck S."/>
            <person name="Peters L."/>
            <person name="Mikhailova N."/>
            <person name="Chertkov O."/>
            <person name="Teshima H."/>
            <person name="Han C."/>
            <person name="Tapia R."/>
            <person name="Land M."/>
            <person name="Hauser L."/>
            <person name="Kyrpides N."/>
            <person name="Ivanova N."/>
            <person name="Pagani I."/>
            <person name="Berry A."/>
            <person name="Pawlowski K."/>
            <person name="Persson T."/>
            <person name="Vanden Heuvel B."/>
            <person name="Benson D."/>
            <person name="Woyke T."/>
        </authorList>
    </citation>
    <scope>NUCLEOTIDE SEQUENCE [LARGE SCALE GENOMIC DNA]</scope>
    <source>
        <strain evidence="10">4085684</strain>
    </source>
</reference>
<evidence type="ECO:0000259" key="8">
    <source>
        <dbReference type="SMART" id="SM00278"/>
    </source>
</evidence>
<evidence type="ECO:0000256" key="1">
    <source>
        <dbReference type="ARBA" id="ARBA00022490"/>
    </source>
</evidence>
<dbReference type="GO" id="GO:0006281">
    <property type="term" value="P:DNA repair"/>
    <property type="evidence" value="ECO:0007669"/>
    <property type="project" value="UniProtKB-UniRule"/>
</dbReference>
<dbReference type="EMBL" id="CP002801">
    <property type="protein sequence ID" value="AEH09914.1"/>
    <property type="molecule type" value="Genomic_DNA"/>
</dbReference>
<dbReference type="HOGENOM" id="CLU_087936_2_1_11"/>
<comment type="similarity">
    <text evidence="6">Belongs to the RuvA family.</text>
</comment>
<keyword evidence="9" id="KW-0378">Hydrolase</keyword>
<evidence type="ECO:0000313" key="9">
    <source>
        <dbReference type="EMBL" id="AEH09914.1"/>
    </source>
</evidence>
<feature type="compositionally biased region" description="Low complexity" evidence="7">
    <location>
        <begin position="217"/>
        <end position="244"/>
    </location>
</feature>
<evidence type="ECO:0000256" key="4">
    <source>
        <dbReference type="ARBA" id="ARBA00023172"/>
    </source>
</evidence>
<dbReference type="InterPro" id="IPR003583">
    <property type="entry name" value="Hlx-hairpin-Hlx_DNA-bd_motif"/>
</dbReference>
<comment type="function">
    <text evidence="6">The RuvA-RuvB-RuvC complex processes Holliday junction (HJ) DNA during genetic recombination and DNA repair, while the RuvA-RuvB complex plays an important role in the rescue of blocked DNA replication forks via replication fork reversal (RFR). RuvA specifically binds to HJ cruciform DNA, conferring on it an open structure. The RuvB hexamer acts as an ATP-dependent pump, pulling dsDNA into and through the RuvAB complex. HJ branch migration allows RuvC to scan DNA until it finds its consensus sequence, where it cleaves and resolves the cruciform DNA.</text>
</comment>
<feature type="region of interest" description="Domain III" evidence="6">
    <location>
        <begin position="161"/>
        <end position="264"/>
    </location>
</feature>
<dbReference type="InterPro" id="IPR000085">
    <property type="entry name" value="RuvA"/>
</dbReference>
<evidence type="ECO:0000256" key="6">
    <source>
        <dbReference type="HAMAP-Rule" id="MF_00031"/>
    </source>
</evidence>
<dbReference type="GO" id="GO:0009378">
    <property type="term" value="F:four-way junction helicase activity"/>
    <property type="evidence" value="ECO:0007669"/>
    <property type="project" value="InterPro"/>
</dbReference>
<dbReference type="Gene3D" id="2.40.50.140">
    <property type="entry name" value="Nucleic acid-binding proteins"/>
    <property type="match status" value="1"/>
</dbReference>
<feature type="domain" description="Helix-hairpin-helix DNA-binding motif class 1" evidence="8">
    <location>
        <begin position="107"/>
        <end position="126"/>
    </location>
</feature>
<evidence type="ECO:0000313" key="10">
    <source>
        <dbReference type="Proteomes" id="UP000001549"/>
    </source>
</evidence>
<dbReference type="InterPro" id="IPR011114">
    <property type="entry name" value="RuvA_C"/>
</dbReference>
<keyword evidence="10" id="KW-1185">Reference proteome</keyword>
<dbReference type="AlphaFoldDB" id="F8B306"/>
<dbReference type="SUPFAM" id="SSF50249">
    <property type="entry name" value="Nucleic acid-binding proteins"/>
    <property type="match status" value="1"/>
</dbReference>
<evidence type="ECO:0000256" key="3">
    <source>
        <dbReference type="ARBA" id="ARBA00023125"/>
    </source>
</evidence>
<dbReference type="STRING" id="656024.FsymDg_2550"/>
<keyword evidence="5 6" id="KW-0234">DNA repair</keyword>
<dbReference type="GO" id="GO:0005524">
    <property type="term" value="F:ATP binding"/>
    <property type="evidence" value="ECO:0007669"/>
    <property type="project" value="InterPro"/>
</dbReference>
<accession>F8B306</accession>
<keyword evidence="9" id="KW-0067">ATP-binding</keyword>
<comment type="domain">
    <text evidence="6">Has three domains with a flexible linker between the domains II and III and assumes an 'L' shape. Domain III is highly mobile and contacts RuvB.</text>
</comment>
<dbReference type="InterPro" id="IPR010994">
    <property type="entry name" value="RuvA_2-like"/>
</dbReference>
<comment type="caution">
    <text evidence="6">Lacks conserved residue(s) required for the propagation of feature annotation.</text>
</comment>
<dbReference type="KEGG" id="fsy:FsymDg_2550"/>
<sequence>MIASVAGTVAALSPDAAVVEVGGVGLLVQCAPATLAGLRVGQQARLVTTLVVRETELTLYGFADADERDVFETLQSASGVGPRLAQAVLGVHSPDSVRRAVAAEDLAALTKVPGIGRKGAQRIVLDLRDRLGPPVPAPAAGDDGVGVGGAGGDGAAPAAGTGVTAGEQVRLALLGLGYTAREADDALAAALADSLAITGADALAAVPAGNGHGNAGPGSRAGRAGPGDPRATATGTGRAGSGRAETPDPVGVLLRRALAALRPR</sequence>
<dbReference type="HAMAP" id="MF_00031">
    <property type="entry name" value="DNA_HJ_migration_RuvA"/>
    <property type="match status" value="1"/>
</dbReference>
<gene>
    <name evidence="6" type="primary">ruvA</name>
    <name evidence="9" type="ordered locus">FsymDg_2550</name>
</gene>
<dbReference type="GO" id="GO:0005737">
    <property type="term" value="C:cytoplasm"/>
    <property type="evidence" value="ECO:0007669"/>
    <property type="project" value="UniProtKB-SubCell"/>
</dbReference>
<dbReference type="Proteomes" id="UP000001549">
    <property type="component" value="Chromosome"/>
</dbReference>
<evidence type="ECO:0000256" key="7">
    <source>
        <dbReference type="SAM" id="MobiDB-lite"/>
    </source>
</evidence>
<organism evidence="9 10">
    <name type="scientific">Candidatus Protofrankia datiscae</name>
    <dbReference type="NCBI Taxonomy" id="2716812"/>
    <lineage>
        <taxon>Bacteria</taxon>
        <taxon>Bacillati</taxon>
        <taxon>Actinomycetota</taxon>
        <taxon>Actinomycetes</taxon>
        <taxon>Frankiales</taxon>
        <taxon>Frankiaceae</taxon>
        <taxon>Protofrankia</taxon>
    </lineage>
</organism>
<dbReference type="Pfam" id="PF14520">
    <property type="entry name" value="HHH_5"/>
    <property type="match status" value="1"/>
</dbReference>
<protein>
    <recommendedName>
        <fullName evidence="6">Holliday junction branch migration complex subunit RuvA</fullName>
    </recommendedName>
</protein>
<keyword evidence="9" id="KW-0347">Helicase</keyword>
<proteinExistence type="inferred from homology"/>
<keyword evidence="1 6" id="KW-0963">Cytoplasm</keyword>
<dbReference type="InterPro" id="IPR012340">
    <property type="entry name" value="NA-bd_OB-fold"/>
</dbReference>
<keyword evidence="9" id="KW-0547">Nucleotide-binding</keyword>
<dbReference type="RefSeq" id="WP_013873832.1">
    <property type="nucleotide sequence ID" value="NC_015656.1"/>
</dbReference>
<dbReference type="NCBIfam" id="TIGR00084">
    <property type="entry name" value="ruvA"/>
    <property type="match status" value="1"/>
</dbReference>
<keyword evidence="4 6" id="KW-0233">DNA recombination</keyword>
<dbReference type="GO" id="GO:0006310">
    <property type="term" value="P:DNA recombination"/>
    <property type="evidence" value="ECO:0007669"/>
    <property type="project" value="UniProtKB-UniRule"/>
</dbReference>
<evidence type="ECO:0000256" key="2">
    <source>
        <dbReference type="ARBA" id="ARBA00022763"/>
    </source>
</evidence>
<dbReference type="InterPro" id="IPR013849">
    <property type="entry name" value="DNA_helicase_Holl-junc_RuvA_I"/>
</dbReference>
<comment type="subunit">
    <text evidence="6">Homotetramer. Forms an RuvA(8)-RuvB(12)-Holliday junction (HJ) complex. HJ DNA is sandwiched between 2 RuvA tetramers; dsDNA enters through RuvA and exits via RuvB. An RuvB hexamer assembles on each DNA strand where it exits the tetramer. Each RuvB hexamer is contacted by two RuvA subunits (via domain III) on 2 adjacent RuvB subunits; this complex drives branch migration. In the full resolvosome a probable DNA-RuvA(4)-RuvB(12)-RuvC(2) complex forms which resolves the HJ.</text>
</comment>
<dbReference type="eggNOG" id="COG0632">
    <property type="taxonomic scope" value="Bacteria"/>
</dbReference>
<dbReference type="GO" id="GO:0000400">
    <property type="term" value="F:four-way junction DNA binding"/>
    <property type="evidence" value="ECO:0007669"/>
    <property type="project" value="UniProtKB-UniRule"/>
</dbReference>
<dbReference type="GO" id="GO:0048476">
    <property type="term" value="C:Holliday junction resolvase complex"/>
    <property type="evidence" value="ECO:0007669"/>
    <property type="project" value="UniProtKB-UniRule"/>
</dbReference>
<dbReference type="SUPFAM" id="SSF47781">
    <property type="entry name" value="RuvA domain 2-like"/>
    <property type="match status" value="1"/>
</dbReference>
<feature type="domain" description="Helix-hairpin-helix DNA-binding motif class 1" evidence="8">
    <location>
        <begin position="72"/>
        <end position="91"/>
    </location>
</feature>
<dbReference type="Gene3D" id="1.10.150.20">
    <property type="entry name" value="5' to 3' exonuclease, C-terminal subdomain"/>
    <property type="match status" value="1"/>
</dbReference>
<name>F8B306_9ACTN</name>
<evidence type="ECO:0000256" key="5">
    <source>
        <dbReference type="ARBA" id="ARBA00023204"/>
    </source>
</evidence>
<comment type="subcellular location">
    <subcellularLocation>
        <location evidence="6">Cytoplasm</location>
    </subcellularLocation>
</comment>